<keyword evidence="3" id="KW-0805">Transcription regulation</keyword>
<dbReference type="SMART" id="SM00862">
    <property type="entry name" value="Trans_reg_C"/>
    <property type="match status" value="1"/>
</dbReference>
<sequence>MGRRILLIEDDVETADYVARGLAEQGHVVDRAADGRQGLFLASDGGFDLVILDRLLPGLDGLSVLRGLRAAGVATPVLILSALGGVEDRVSGLEEGSDDYLAKPFAFAELSARTAALLRRGEGRAVAETRLSVGDLEIDLLARSVRRGGRPVSLLPREYKLLEYLARHAGRVVTRTMLLEGVWDYHFDPGTNVVDVHVGRLRRKLEEGAQTPILHTVRGAGYRLAADP</sequence>
<proteinExistence type="predicted"/>
<evidence type="ECO:0000313" key="11">
    <source>
        <dbReference type="Proteomes" id="UP000198824"/>
    </source>
</evidence>
<accession>A0A1I6LEW7</accession>
<dbReference type="PROSITE" id="PS51755">
    <property type="entry name" value="OMPR_PHOB"/>
    <property type="match status" value="1"/>
</dbReference>
<organism evidence="10 11">
    <name type="scientific">Sphingomonas jatrophae</name>
    <dbReference type="NCBI Taxonomy" id="1166337"/>
    <lineage>
        <taxon>Bacteria</taxon>
        <taxon>Pseudomonadati</taxon>
        <taxon>Pseudomonadota</taxon>
        <taxon>Alphaproteobacteria</taxon>
        <taxon>Sphingomonadales</taxon>
        <taxon>Sphingomonadaceae</taxon>
        <taxon>Sphingomonas</taxon>
    </lineage>
</organism>
<evidence type="ECO:0000256" key="1">
    <source>
        <dbReference type="ARBA" id="ARBA00022553"/>
    </source>
</evidence>
<dbReference type="PROSITE" id="PS50110">
    <property type="entry name" value="RESPONSE_REGULATORY"/>
    <property type="match status" value="1"/>
</dbReference>
<dbReference type="AlphaFoldDB" id="A0A1I6LEW7"/>
<dbReference type="SUPFAM" id="SSF52172">
    <property type="entry name" value="CheY-like"/>
    <property type="match status" value="1"/>
</dbReference>
<evidence type="ECO:0000256" key="2">
    <source>
        <dbReference type="ARBA" id="ARBA00023012"/>
    </source>
</evidence>
<dbReference type="STRING" id="1166337.SAMN05192580_2663"/>
<evidence type="ECO:0000256" key="3">
    <source>
        <dbReference type="ARBA" id="ARBA00023015"/>
    </source>
</evidence>
<feature type="domain" description="Response regulatory" evidence="8">
    <location>
        <begin position="4"/>
        <end position="118"/>
    </location>
</feature>
<dbReference type="FunFam" id="1.10.10.10:FF:000005">
    <property type="entry name" value="Two-component system response regulator"/>
    <property type="match status" value="1"/>
</dbReference>
<dbReference type="InterPro" id="IPR001867">
    <property type="entry name" value="OmpR/PhoB-type_DNA-bd"/>
</dbReference>
<dbReference type="SMART" id="SM00448">
    <property type="entry name" value="REC"/>
    <property type="match status" value="1"/>
</dbReference>
<feature type="domain" description="OmpR/PhoB-type" evidence="9">
    <location>
        <begin position="128"/>
        <end position="226"/>
    </location>
</feature>
<gene>
    <name evidence="10" type="ORF">SAMN05192580_2663</name>
</gene>
<keyword evidence="1 6" id="KW-0597">Phosphoprotein</keyword>
<dbReference type="RefSeq" id="WP_093315257.1">
    <property type="nucleotide sequence ID" value="NZ_FOZG01000002.1"/>
</dbReference>
<feature type="DNA-binding region" description="OmpR/PhoB-type" evidence="7">
    <location>
        <begin position="128"/>
        <end position="226"/>
    </location>
</feature>
<dbReference type="InterPro" id="IPR039420">
    <property type="entry name" value="WalR-like"/>
</dbReference>
<dbReference type="CDD" id="cd00383">
    <property type="entry name" value="trans_reg_C"/>
    <property type="match status" value="1"/>
</dbReference>
<reference evidence="10 11" key="1">
    <citation type="submission" date="2016-10" db="EMBL/GenBank/DDBJ databases">
        <authorList>
            <person name="de Groot N.N."/>
        </authorList>
    </citation>
    <scope>NUCLEOTIDE SEQUENCE [LARGE SCALE GENOMIC DNA]</scope>
    <source>
        <strain evidence="10 11">S5-249</strain>
    </source>
</reference>
<dbReference type="GO" id="GO:0000976">
    <property type="term" value="F:transcription cis-regulatory region binding"/>
    <property type="evidence" value="ECO:0007669"/>
    <property type="project" value="TreeGrafter"/>
</dbReference>
<protein>
    <submittedName>
        <fullName evidence="10">Two-component system, OmpR family, response regulator</fullName>
    </submittedName>
</protein>
<dbReference type="Gene3D" id="3.40.50.2300">
    <property type="match status" value="1"/>
</dbReference>
<dbReference type="Pfam" id="PF00486">
    <property type="entry name" value="Trans_reg_C"/>
    <property type="match status" value="1"/>
</dbReference>
<dbReference type="GO" id="GO:0000156">
    <property type="term" value="F:phosphorelay response regulator activity"/>
    <property type="evidence" value="ECO:0007669"/>
    <property type="project" value="TreeGrafter"/>
</dbReference>
<evidence type="ECO:0000256" key="5">
    <source>
        <dbReference type="ARBA" id="ARBA00023163"/>
    </source>
</evidence>
<evidence type="ECO:0000259" key="8">
    <source>
        <dbReference type="PROSITE" id="PS50110"/>
    </source>
</evidence>
<dbReference type="CDD" id="cd19935">
    <property type="entry name" value="REC_OmpR_CusR-like"/>
    <property type="match status" value="1"/>
</dbReference>
<evidence type="ECO:0000256" key="7">
    <source>
        <dbReference type="PROSITE-ProRule" id="PRU01091"/>
    </source>
</evidence>
<dbReference type="GO" id="GO:0006355">
    <property type="term" value="P:regulation of DNA-templated transcription"/>
    <property type="evidence" value="ECO:0007669"/>
    <property type="project" value="InterPro"/>
</dbReference>
<keyword evidence="5" id="KW-0804">Transcription</keyword>
<dbReference type="Gene3D" id="1.10.10.10">
    <property type="entry name" value="Winged helix-like DNA-binding domain superfamily/Winged helix DNA-binding domain"/>
    <property type="match status" value="1"/>
</dbReference>
<dbReference type="PANTHER" id="PTHR48111">
    <property type="entry name" value="REGULATOR OF RPOS"/>
    <property type="match status" value="1"/>
</dbReference>
<dbReference type="OrthoDB" id="9802426at2"/>
<keyword evidence="11" id="KW-1185">Reference proteome</keyword>
<keyword evidence="2" id="KW-0902">Two-component regulatory system</keyword>
<dbReference type="InterPro" id="IPR036388">
    <property type="entry name" value="WH-like_DNA-bd_sf"/>
</dbReference>
<evidence type="ECO:0000313" key="10">
    <source>
        <dbReference type="EMBL" id="SFS02011.1"/>
    </source>
</evidence>
<dbReference type="GO" id="GO:0005829">
    <property type="term" value="C:cytosol"/>
    <property type="evidence" value="ECO:0007669"/>
    <property type="project" value="TreeGrafter"/>
</dbReference>
<evidence type="ECO:0000259" key="9">
    <source>
        <dbReference type="PROSITE" id="PS51755"/>
    </source>
</evidence>
<name>A0A1I6LEW7_9SPHN</name>
<evidence type="ECO:0000256" key="6">
    <source>
        <dbReference type="PROSITE-ProRule" id="PRU00169"/>
    </source>
</evidence>
<dbReference type="EMBL" id="FOZG01000002">
    <property type="protein sequence ID" value="SFS02011.1"/>
    <property type="molecule type" value="Genomic_DNA"/>
</dbReference>
<dbReference type="InterPro" id="IPR011006">
    <property type="entry name" value="CheY-like_superfamily"/>
</dbReference>
<dbReference type="InterPro" id="IPR001789">
    <property type="entry name" value="Sig_transdc_resp-reg_receiver"/>
</dbReference>
<dbReference type="Pfam" id="PF00072">
    <property type="entry name" value="Response_reg"/>
    <property type="match status" value="1"/>
</dbReference>
<dbReference type="Proteomes" id="UP000198824">
    <property type="component" value="Unassembled WGS sequence"/>
</dbReference>
<dbReference type="PANTHER" id="PTHR48111:SF76">
    <property type="entry name" value="TWO-COMPONENT RESPONSE REGULATOR"/>
    <property type="match status" value="1"/>
</dbReference>
<feature type="modified residue" description="4-aspartylphosphate" evidence="6">
    <location>
        <position position="53"/>
    </location>
</feature>
<keyword evidence="4 7" id="KW-0238">DNA-binding</keyword>
<dbReference type="GO" id="GO:0032993">
    <property type="term" value="C:protein-DNA complex"/>
    <property type="evidence" value="ECO:0007669"/>
    <property type="project" value="TreeGrafter"/>
</dbReference>
<dbReference type="Gene3D" id="6.10.250.690">
    <property type="match status" value="1"/>
</dbReference>
<evidence type="ECO:0000256" key="4">
    <source>
        <dbReference type="ARBA" id="ARBA00023125"/>
    </source>
</evidence>